<keyword evidence="5" id="KW-1185">Reference proteome</keyword>
<feature type="compositionally biased region" description="Low complexity" evidence="2">
    <location>
        <begin position="337"/>
        <end position="363"/>
    </location>
</feature>
<dbReference type="GO" id="GO:0005576">
    <property type="term" value="C:extracellular region"/>
    <property type="evidence" value="ECO:0007669"/>
    <property type="project" value="InterPro"/>
</dbReference>
<dbReference type="InterPro" id="IPR000254">
    <property type="entry name" value="CBD"/>
</dbReference>
<accession>A0A0G4L0F1</accession>
<dbReference type="STRING" id="100787.A0A0G4L0F1"/>
<feature type="compositionally biased region" description="Pro residues" evidence="2">
    <location>
        <begin position="23"/>
        <end position="32"/>
    </location>
</feature>
<gene>
    <name evidence="4" type="ORF">BN1708_011375</name>
</gene>
<feature type="region of interest" description="Disordered" evidence="2">
    <location>
        <begin position="378"/>
        <end position="454"/>
    </location>
</feature>
<dbReference type="Pfam" id="PF00734">
    <property type="entry name" value="CBM_1"/>
    <property type="match status" value="1"/>
</dbReference>
<protein>
    <recommendedName>
        <fullName evidence="3">CBM1 domain-containing protein</fullName>
    </recommendedName>
</protein>
<dbReference type="AlphaFoldDB" id="A0A0G4L0F1"/>
<keyword evidence="1" id="KW-0732">Signal</keyword>
<reference evidence="4 5" key="1">
    <citation type="submission" date="2015-05" db="EMBL/GenBank/DDBJ databases">
        <authorList>
            <person name="Wang D.B."/>
            <person name="Wang M."/>
        </authorList>
    </citation>
    <scope>NUCLEOTIDE SEQUENCE [LARGE SCALE GENOMIC DNA]</scope>
    <source>
        <strain evidence="4">VL1</strain>
    </source>
</reference>
<evidence type="ECO:0000259" key="3">
    <source>
        <dbReference type="PROSITE" id="PS51164"/>
    </source>
</evidence>
<feature type="compositionally biased region" description="Pro residues" evidence="2">
    <location>
        <begin position="419"/>
        <end position="433"/>
    </location>
</feature>
<name>A0A0G4L0F1_VERLO</name>
<feature type="non-terminal residue" evidence="4">
    <location>
        <position position="1"/>
    </location>
</feature>
<dbReference type="PROSITE" id="PS51164">
    <property type="entry name" value="CBM1_2"/>
    <property type="match status" value="1"/>
</dbReference>
<feature type="compositionally biased region" description="Low complexity" evidence="2">
    <location>
        <begin position="378"/>
        <end position="418"/>
    </location>
</feature>
<organism evidence="4 5">
    <name type="scientific">Verticillium longisporum</name>
    <name type="common">Verticillium dahliae var. longisporum</name>
    <dbReference type="NCBI Taxonomy" id="100787"/>
    <lineage>
        <taxon>Eukaryota</taxon>
        <taxon>Fungi</taxon>
        <taxon>Dikarya</taxon>
        <taxon>Ascomycota</taxon>
        <taxon>Pezizomycotina</taxon>
        <taxon>Sordariomycetes</taxon>
        <taxon>Hypocreomycetidae</taxon>
        <taxon>Glomerellales</taxon>
        <taxon>Plectosphaerellaceae</taxon>
        <taxon>Verticillium</taxon>
    </lineage>
</organism>
<dbReference type="SUPFAM" id="SSF57180">
    <property type="entry name" value="Cellulose-binding domain"/>
    <property type="match status" value="1"/>
</dbReference>
<dbReference type="EMBL" id="CVQH01006224">
    <property type="protein sequence ID" value="CRK15155.1"/>
    <property type="molecule type" value="Genomic_DNA"/>
</dbReference>
<feature type="region of interest" description="Disordered" evidence="2">
    <location>
        <begin position="331"/>
        <end position="363"/>
    </location>
</feature>
<evidence type="ECO:0000313" key="5">
    <source>
        <dbReference type="Proteomes" id="UP000044602"/>
    </source>
</evidence>
<dbReference type="GO" id="GO:0030248">
    <property type="term" value="F:cellulose binding"/>
    <property type="evidence" value="ECO:0007669"/>
    <property type="project" value="InterPro"/>
</dbReference>
<dbReference type="Proteomes" id="UP000044602">
    <property type="component" value="Unassembled WGS sequence"/>
</dbReference>
<evidence type="ECO:0000256" key="2">
    <source>
        <dbReference type="SAM" id="MobiDB-lite"/>
    </source>
</evidence>
<dbReference type="SMART" id="SM00236">
    <property type="entry name" value="fCBD"/>
    <property type="match status" value="1"/>
</dbReference>
<proteinExistence type="predicted"/>
<feature type="region of interest" description="Disordered" evidence="2">
    <location>
        <begin position="1"/>
        <end position="35"/>
    </location>
</feature>
<dbReference type="GO" id="GO:0005975">
    <property type="term" value="P:carbohydrate metabolic process"/>
    <property type="evidence" value="ECO:0007669"/>
    <property type="project" value="InterPro"/>
</dbReference>
<evidence type="ECO:0000256" key="1">
    <source>
        <dbReference type="ARBA" id="ARBA00022729"/>
    </source>
</evidence>
<feature type="domain" description="CBM1" evidence="3">
    <location>
        <begin position="282"/>
        <end position="319"/>
    </location>
</feature>
<sequence length="454" mass="50229">SLKTAMETPPNEFETDEERYLPVKPPPQPPRPSRMASDISLKERLSGMRFETYPFDVFYSSLGNALMTQMRGRRKDRRLVQHDIARWVEKFISSPNPRVIRWRNVIANLSRNVGDFHKLPLCFAHPFLTGETIIVNSDFTKDDEGRYRVDVVREFDMAERHFWASVFGSLDKASKAEATGNISLIQDAFRLSTLLNYFPLDAYDEPQPPSRLLVENLPFFLSYRIPQASVHISFTVSYYESPVAPVIEDLSYFTMLAYMLPAVFLLAHGALGQVPPQPTRGATQSLYGQCGGANWEYATACAPGSTCYNDGNPWYSQCVAYEHLPPEHSLYPGNGGTSRPTKTTTAKVTTTSKTSSTSKVSTPTRTTSTAIFTTTKPVTTKPATTSKTTLKTSTTTTTTSTSKTQATTTWKPSTTTTTKPPPEVTTPAPPPVGGGPITLTPSTIRGPTRTIAWP</sequence>
<evidence type="ECO:0000313" key="4">
    <source>
        <dbReference type="EMBL" id="CRK15155.1"/>
    </source>
</evidence>
<dbReference type="InterPro" id="IPR035971">
    <property type="entry name" value="CBD_sf"/>
</dbReference>